<organism evidence="7">
    <name type="scientific">bioreactor metagenome</name>
    <dbReference type="NCBI Taxonomy" id="1076179"/>
    <lineage>
        <taxon>unclassified sequences</taxon>
        <taxon>metagenomes</taxon>
        <taxon>ecological metagenomes</taxon>
    </lineage>
</organism>
<dbReference type="SUPFAM" id="SSF46785">
    <property type="entry name" value="Winged helix' DNA-binding domain"/>
    <property type="match status" value="1"/>
</dbReference>
<protein>
    <submittedName>
        <fullName evidence="7">Hydrogen peroxide-inducible genes activator</fullName>
    </submittedName>
</protein>
<dbReference type="PRINTS" id="PR00039">
    <property type="entry name" value="HTHLYSR"/>
</dbReference>
<evidence type="ECO:0000256" key="4">
    <source>
        <dbReference type="ARBA" id="ARBA00023159"/>
    </source>
</evidence>
<keyword evidence="2" id="KW-0805">Transcription regulation</keyword>
<dbReference type="GO" id="GO:0003677">
    <property type="term" value="F:DNA binding"/>
    <property type="evidence" value="ECO:0007669"/>
    <property type="project" value="UniProtKB-KW"/>
</dbReference>
<accession>A0A644ZD98</accession>
<dbReference type="Gene3D" id="3.40.190.10">
    <property type="entry name" value="Periplasmic binding protein-like II"/>
    <property type="match status" value="2"/>
</dbReference>
<evidence type="ECO:0000259" key="6">
    <source>
        <dbReference type="PROSITE" id="PS50931"/>
    </source>
</evidence>
<proteinExistence type="inferred from homology"/>
<dbReference type="PROSITE" id="PS50931">
    <property type="entry name" value="HTH_LYSR"/>
    <property type="match status" value="1"/>
</dbReference>
<dbReference type="PANTHER" id="PTHR30346:SF26">
    <property type="entry name" value="HYDROGEN PEROXIDE-INDUCIBLE GENES ACTIVATOR"/>
    <property type="match status" value="1"/>
</dbReference>
<keyword evidence="3" id="KW-0238">DNA-binding</keyword>
<dbReference type="Pfam" id="PF03466">
    <property type="entry name" value="LysR_substrate"/>
    <property type="match status" value="1"/>
</dbReference>
<gene>
    <name evidence="7" type="primary">oxyR_14</name>
    <name evidence="7" type="ORF">SDC9_83283</name>
</gene>
<name>A0A644ZD98_9ZZZZ</name>
<keyword evidence="5" id="KW-0804">Transcription</keyword>
<evidence type="ECO:0000256" key="2">
    <source>
        <dbReference type="ARBA" id="ARBA00023015"/>
    </source>
</evidence>
<dbReference type="AlphaFoldDB" id="A0A644ZD98"/>
<dbReference type="SUPFAM" id="SSF53850">
    <property type="entry name" value="Periplasmic binding protein-like II"/>
    <property type="match status" value="1"/>
</dbReference>
<comment type="similarity">
    <text evidence="1">Belongs to the LysR transcriptional regulatory family.</text>
</comment>
<sequence>MNIQQLEYIIAVDNYRHFSKAAEASFVTQPTLSMMVQKLEDELGVKIFDRTQLPVQPTEIGRKIIDQARISVAQINQIKEIIQEEKGNIRGTFRLGIIPTVSPYLLPRLMEEHMQGDTDISIVVRELTTDNILRGLANDSLDGGILATPLNDDSVTERPLYYERFFAYVSPKERSLYVKNELDESDLNNGKLWMLDEVHCFRTQILHLCSMRKRRRSNSIFAFEAGSIDTLIKIVDDNDGLTVIPEMATYNLSEQQKKNVRPFKNVTPVREISLITRKEFIRERLIHIIVNEVKSAVPNSLKDPALKKYVIPL</sequence>
<dbReference type="InterPro" id="IPR036388">
    <property type="entry name" value="WH-like_DNA-bd_sf"/>
</dbReference>
<dbReference type="EMBL" id="VSSQ01007687">
    <property type="protein sequence ID" value="MPM36683.1"/>
    <property type="molecule type" value="Genomic_DNA"/>
</dbReference>
<evidence type="ECO:0000256" key="1">
    <source>
        <dbReference type="ARBA" id="ARBA00009437"/>
    </source>
</evidence>
<feature type="domain" description="HTH lysR-type" evidence="6">
    <location>
        <begin position="1"/>
        <end position="58"/>
    </location>
</feature>
<dbReference type="CDD" id="cd08411">
    <property type="entry name" value="PBP2_OxyR"/>
    <property type="match status" value="1"/>
</dbReference>
<comment type="caution">
    <text evidence="7">The sequence shown here is derived from an EMBL/GenBank/DDBJ whole genome shotgun (WGS) entry which is preliminary data.</text>
</comment>
<evidence type="ECO:0000256" key="5">
    <source>
        <dbReference type="ARBA" id="ARBA00023163"/>
    </source>
</evidence>
<dbReference type="InterPro" id="IPR000847">
    <property type="entry name" value="LysR_HTH_N"/>
</dbReference>
<evidence type="ECO:0000313" key="7">
    <source>
        <dbReference type="EMBL" id="MPM36683.1"/>
    </source>
</evidence>
<evidence type="ECO:0000256" key="3">
    <source>
        <dbReference type="ARBA" id="ARBA00023125"/>
    </source>
</evidence>
<dbReference type="PANTHER" id="PTHR30346">
    <property type="entry name" value="TRANSCRIPTIONAL DUAL REGULATOR HCAR-RELATED"/>
    <property type="match status" value="1"/>
</dbReference>
<dbReference type="Gene3D" id="1.10.10.10">
    <property type="entry name" value="Winged helix-like DNA-binding domain superfamily/Winged helix DNA-binding domain"/>
    <property type="match status" value="1"/>
</dbReference>
<dbReference type="GO" id="GO:0003700">
    <property type="term" value="F:DNA-binding transcription factor activity"/>
    <property type="evidence" value="ECO:0007669"/>
    <property type="project" value="InterPro"/>
</dbReference>
<dbReference type="InterPro" id="IPR036390">
    <property type="entry name" value="WH_DNA-bd_sf"/>
</dbReference>
<reference evidence="7" key="1">
    <citation type="submission" date="2019-08" db="EMBL/GenBank/DDBJ databases">
        <authorList>
            <person name="Kucharzyk K."/>
            <person name="Murdoch R.W."/>
            <person name="Higgins S."/>
            <person name="Loffler F."/>
        </authorList>
    </citation>
    <scope>NUCLEOTIDE SEQUENCE</scope>
</reference>
<dbReference type="GO" id="GO:0032993">
    <property type="term" value="C:protein-DNA complex"/>
    <property type="evidence" value="ECO:0007669"/>
    <property type="project" value="TreeGrafter"/>
</dbReference>
<dbReference type="Pfam" id="PF00126">
    <property type="entry name" value="HTH_1"/>
    <property type="match status" value="1"/>
</dbReference>
<keyword evidence="4" id="KW-0010">Activator</keyword>
<dbReference type="FunFam" id="1.10.10.10:FF:000001">
    <property type="entry name" value="LysR family transcriptional regulator"/>
    <property type="match status" value="1"/>
</dbReference>
<dbReference type="InterPro" id="IPR005119">
    <property type="entry name" value="LysR_subst-bd"/>
</dbReference>